<dbReference type="EMBL" id="JAIBOA010000001">
    <property type="protein sequence ID" value="MBW8480847.1"/>
    <property type="molecule type" value="Genomic_DNA"/>
</dbReference>
<evidence type="ECO:0000256" key="4">
    <source>
        <dbReference type="ARBA" id="ARBA00022807"/>
    </source>
</evidence>
<organism evidence="8 9">
    <name type="scientific">Actinomadura parmotrematis</name>
    <dbReference type="NCBI Taxonomy" id="2864039"/>
    <lineage>
        <taxon>Bacteria</taxon>
        <taxon>Bacillati</taxon>
        <taxon>Actinomycetota</taxon>
        <taxon>Actinomycetes</taxon>
        <taxon>Streptosporangiales</taxon>
        <taxon>Thermomonosporaceae</taxon>
        <taxon>Actinomadura</taxon>
    </lineage>
</organism>
<dbReference type="PANTHER" id="PTHR47359">
    <property type="entry name" value="PEPTIDOGLYCAN DL-ENDOPEPTIDASE CWLO"/>
    <property type="match status" value="1"/>
</dbReference>
<dbReference type="PROSITE" id="PS51935">
    <property type="entry name" value="NLPC_P60"/>
    <property type="match status" value="1"/>
</dbReference>
<evidence type="ECO:0000313" key="8">
    <source>
        <dbReference type="EMBL" id="MBW8480847.1"/>
    </source>
</evidence>
<keyword evidence="9" id="KW-1185">Reference proteome</keyword>
<evidence type="ECO:0000259" key="7">
    <source>
        <dbReference type="PROSITE" id="PS51935"/>
    </source>
</evidence>
<evidence type="ECO:0000313" key="9">
    <source>
        <dbReference type="Proteomes" id="UP000774570"/>
    </source>
</evidence>
<dbReference type="Pfam" id="PF00877">
    <property type="entry name" value="NLPC_P60"/>
    <property type="match status" value="1"/>
</dbReference>
<dbReference type="InterPro" id="IPR038765">
    <property type="entry name" value="Papain-like_cys_pep_sf"/>
</dbReference>
<reference evidence="8 9" key="1">
    <citation type="submission" date="2021-07" db="EMBL/GenBank/DDBJ databases">
        <title>Actinomadura sp. PM05-2 isolated from lichen.</title>
        <authorList>
            <person name="Somphong A."/>
            <person name="Phongsopitanun W."/>
            <person name="Tanasupawat S."/>
            <person name="Peongsungnone V."/>
        </authorList>
    </citation>
    <scope>NUCLEOTIDE SEQUENCE [LARGE SCALE GENOMIC DNA]</scope>
    <source>
        <strain evidence="8 9">PM05-2</strain>
    </source>
</reference>
<feature type="domain" description="NlpC/P60" evidence="7">
    <location>
        <begin position="191"/>
        <end position="309"/>
    </location>
</feature>
<proteinExistence type="inferred from homology"/>
<protein>
    <submittedName>
        <fullName evidence="8">C40 family peptidase</fullName>
    </submittedName>
</protein>
<feature type="region of interest" description="Disordered" evidence="6">
    <location>
        <begin position="1"/>
        <end position="22"/>
    </location>
</feature>
<evidence type="ECO:0000256" key="3">
    <source>
        <dbReference type="ARBA" id="ARBA00022801"/>
    </source>
</evidence>
<evidence type="ECO:0000256" key="5">
    <source>
        <dbReference type="SAM" id="Coils"/>
    </source>
</evidence>
<accession>A0ABS7FKD9</accession>
<dbReference type="Gene3D" id="3.90.1720.10">
    <property type="entry name" value="endopeptidase domain like (from Nostoc punctiforme)"/>
    <property type="match status" value="1"/>
</dbReference>
<keyword evidence="3" id="KW-0378">Hydrolase</keyword>
<name>A0ABS7FKD9_9ACTN</name>
<comment type="similarity">
    <text evidence="1">Belongs to the peptidase C40 family.</text>
</comment>
<evidence type="ECO:0000256" key="6">
    <source>
        <dbReference type="SAM" id="MobiDB-lite"/>
    </source>
</evidence>
<dbReference type="PANTHER" id="PTHR47359:SF3">
    <property type="entry name" value="NLP_P60 DOMAIN-CONTAINING PROTEIN-RELATED"/>
    <property type="match status" value="1"/>
</dbReference>
<evidence type="ECO:0000256" key="2">
    <source>
        <dbReference type="ARBA" id="ARBA00022670"/>
    </source>
</evidence>
<comment type="caution">
    <text evidence="8">The sequence shown here is derived from an EMBL/GenBank/DDBJ whole genome shotgun (WGS) entry which is preliminary data.</text>
</comment>
<sequence length="309" mass="32864">MAFSLPLPLTQAQAKPDPATEQKKLTKLNEQADVATEKYNQASENLKAAKKKLDAAKKANKAQQKVFDEQRKQIVELAATAYKNGNVSGVTGFIGSGDPQKVLDQSAFVSQLSANRDGQIAQYVAAAQRMTRQQAQAQSAYDDVAAKAKDLRSKKADVDKAVAKQKRLLAKLGRKTPTGGGTGGTYTGPASGNARTALNFAYAQLGKPYVSGAEGPNSYDCSGLTMASWAAAGVNITRTTYTQWSALSGHRVTWAQLQPGDLIFFNNLAHVGMYVGGGKMIHSPHTGSVVQIVSLSGYYQSTVYGAARP</sequence>
<dbReference type="InterPro" id="IPR000064">
    <property type="entry name" value="NLP_P60_dom"/>
</dbReference>
<gene>
    <name evidence="8" type="ORF">K1Y72_00605</name>
</gene>
<dbReference type="Gene3D" id="6.10.250.3150">
    <property type="match status" value="1"/>
</dbReference>
<dbReference type="Proteomes" id="UP000774570">
    <property type="component" value="Unassembled WGS sequence"/>
</dbReference>
<dbReference type="InterPro" id="IPR051794">
    <property type="entry name" value="PG_Endopeptidase_C40"/>
</dbReference>
<evidence type="ECO:0000256" key="1">
    <source>
        <dbReference type="ARBA" id="ARBA00007074"/>
    </source>
</evidence>
<keyword evidence="5" id="KW-0175">Coiled coil</keyword>
<feature type="coiled-coil region" evidence="5">
    <location>
        <begin position="25"/>
        <end position="73"/>
    </location>
</feature>
<dbReference type="SUPFAM" id="SSF54001">
    <property type="entry name" value="Cysteine proteinases"/>
    <property type="match status" value="1"/>
</dbReference>
<keyword evidence="2" id="KW-0645">Protease</keyword>
<keyword evidence="4" id="KW-0788">Thiol protease</keyword>